<dbReference type="OrthoDB" id="2618645at2"/>
<dbReference type="Proteomes" id="UP000037326">
    <property type="component" value="Unassembled WGS sequence"/>
</dbReference>
<accession>A0A0K9FD89</accession>
<sequence>MKKIVFVVLLLLVPVDAAVIVSAGSMQLIEDSPEVDEQQELTIKQAVELANPSVLKWNKNAQLLQAINIDLDKSRKLIGSNGKRKHWNISFGVPDTNKYFLVTIHDGKIDQTSDVTVDGTSPYPQKEFIQMNDMKYDSPELLQKALKMGSIYPGNDWAKGYNFMLIKDTERNVPLLLVIGWNRDQTKMEAAGFNASTGEYIKPN</sequence>
<name>A0A0K9FD89_9BACI</name>
<dbReference type="AlphaFoldDB" id="A0A0K9FD89"/>
<gene>
    <name evidence="1" type="ORF">ACZ11_08530</name>
</gene>
<comment type="caution">
    <text evidence="1">The sequence shown here is derived from an EMBL/GenBank/DDBJ whole genome shotgun (WGS) entry which is preliminary data.</text>
</comment>
<dbReference type="EMBL" id="LFXJ01000005">
    <property type="protein sequence ID" value="KMY32188.1"/>
    <property type="molecule type" value="Genomic_DNA"/>
</dbReference>
<organism evidence="1 2">
    <name type="scientific">Lysinibacillus xylanilyticus</name>
    <dbReference type="NCBI Taxonomy" id="582475"/>
    <lineage>
        <taxon>Bacteria</taxon>
        <taxon>Bacillati</taxon>
        <taxon>Bacillota</taxon>
        <taxon>Bacilli</taxon>
        <taxon>Bacillales</taxon>
        <taxon>Bacillaceae</taxon>
        <taxon>Lysinibacillus</taxon>
    </lineage>
</organism>
<evidence type="ECO:0000313" key="2">
    <source>
        <dbReference type="Proteomes" id="UP000037326"/>
    </source>
</evidence>
<evidence type="ECO:0008006" key="3">
    <source>
        <dbReference type="Google" id="ProtNLM"/>
    </source>
</evidence>
<dbReference type="GeneID" id="96598303"/>
<reference evidence="2" key="1">
    <citation type="submission" date="2015-07" db="EMBL/GenBank/DDBJ databases">
        <authorList>
            <person name="Liu B."/>
            <person name="Wang J."/>
            <person name="Zhu Y."/>
            <person name="Liu G."/>
            <person name="Chen Q."/>
            <person name="Lan J."/>
            <person name="Che J."/>
            <person name="Ge C."/>
            <person name="Shi H."/>
            <person name="Pan Z."/>
            <person name="Liu X."/>
        </authorList>
    </citation>
    <scope>NUCLEOTIDE SEQUENCE [LARGE SCALE GENOMIC DNA]</scope>
    <source>
        <strain evidence="2">DSM 23493</strain>
    </source>
</reference>
<evidence type="ECO:0000313" key="1">
    <source>
        <dbReference type="EMBL" id="KMY32188.1"/>
    </source>
</evidence>
<dbReference type="RefSeq" id="WP_049665297.1">
    <property type="nucleotide sequence ID" value="NZ_LFXJ01000005.1"/>
</dbReference>
<protein>
    <recommendedName>
        <fullName evidence="3">PepSY domain-containing protein</fullName>
    </recommendedName>
</protein>
<dbReference type="PATRIC" id="fig|582475.4.peg.1244"/>
<proteinExistence type="predicted"/>